<dbReference type="InterPro" id="IPR002202">
    <property type="entry name" value="HMG_CoA_Rdtase"/>
</dbReference>
<dbReference type="PROSITE" id="PS00066">
    <property type="entry name" value="HMG_COA_REDUCTASE_1"/>
    <property type="match status" value="1"/>
</dbReference>
<dbReference type="KEGG" id="ast:Asulf_02087"/>
<sequence>MASEKSSRIEGFYKLPIEKRLKKVVEFSGLSDEEAELLKKTGSLSIDIADRMIENVIGTFELPIGIATNFLIDGKDYLIPMVIEEPSVVAAASNAAKMARVKGGFWTSSTGPLMIGQVQVTNLPNPNYARLQVLAHKDEIIEKANEQDPMLVSLGGGCKDIEARVIDTMKGKMLIIHLIVDVRDAMGANAVNTMAEAVAPLIEKITGGRVYLRIISNLAVYRLARAYAIFDKDAIGGEEVVEGIMNAYAFALADPFRCATHNKGIMNGISAVVLATGNDFRAIEAGAHAYASLNGYKPLTTYEVNSKGDLVGTIEVPVAVGVIGGSTSVNPLAKINLKILGVKSADELSRIIAAVGLAQNFAALRALATEGIQRGHMSLHARNIAISAGAKGDEIDKVVEVLVRERKIRMDRAMEILKEIRSKKG</sequence>
<dbReference type="STRING" id="387631.Asulf_02087"/>
<keyword evidence="2" id="KW-0560">Oxidoreductase</keyword>
<accession>N0BN62</accession>
<dbReference type="Proteomes" id="UP000013307">
    <property type="component" value="Chromosome"/>
</dbReference>
<evidence type="ECO:0000256" key="1">
    <source>
        <dbReference type="ARBA" id="ARBA00007661"/>
    </source>
</evidence>
<protein>
    <submittedName>
        <fullName evidence="3">3-hydroxy-3-methylglutaryl-coenzyme A reductase</fullName>
    </submittedName>
</protein>
<evidence type="ECO:0000256" key="2">
    <source>
        <dbReference type="ARBA" id="ARBA00023002"/>
    </source>
</evidence>
<comment type="similarity">
    <text evidence="1">Belongs to the HMG-CoA reductase family.</text>
</comment>
<dbReference type="InterPro" id="IPR009029">
    <property type="entry name" value="HMG_CoA_Rdtase_sub-bd_dom_sf"/>
</dbReference>
<dbReference type="Gene3D" id="3.90.770.10">
    <property type="entry name" value="3-hydroxy-3-methylglutaryl-coenzyme A Reductase, Chain A, domain 2"/>
    <property type="match status" value="2"/>
</dbReference>
<dbReference type="Gene3D" id="1.10.8.660">
    <property type="match status" value="1"/>
</dbReference>
<dbReference type="OrthoDB" id="10981at2157"/>
<dbReference type="CDD" id="cd00644">
    <property type="entry name" value="HMG-CoA_reductase_classII"/>
    <property type="match status" value="1"/>
</dbReference>
<reference evidence="3 4" key="1">
    <citation type="journal article" date="2013" name="Genome Announc.">
        <title>Complete Genome Sequence of the Thermophilic and Facultatively Chemolithoautotrophic Sulfate Reducer Archaeoglobus sulfaticallidus Strain PM70-1T.</title>
        <authorList>
            <person name="Stokke R."/>
            <person name="Hocking W.P."/>
            <person name="Steinsbu B.O."/>
            <person name="Steen I.H."/>
        </authorList>
    </citation>
    <scope>NUCLEOTIDE SEQUENCE [LARGE SCALE GENOMIC DNA]</scope>
    <source>
        <strain evidence="3">PM70-1</strain>
    </source>
</reference>
<dbReference type="PRINTS" id="PR00071">
    <property type="entry name" value="HMGCOARDTASE"/>
</dbReference>
<name>N0BN62_9EURY</name>
<dbReference type="SUPFAM" id="SSF56542">
    <property type="entry name" value="Substrate-binding domain of HMG-CoA reductase"/>
    <property type="match status" value="1"/>
</dbReference>
<dbReference type="SUPFAM" id="SSF55035">
    <property type="entry name" value="NAD-binding domain of HMG-CoA reductase"/>
    <property type="match status" value="1"/>
</dbReference>
<evidence type="ECO:0000313" key="4">
    <source>
        <dbReference type="Proteomes" id="UP000013307"/>
    </source>
</evidence>
<dbReference type="InterPro" id="IPR023074">
    <property type="entry name" value="HMG_CoA_Rdtase_cat_sf"/>
</dbReference>
<dbReference type="InterPro" id="IPR009023">
    <property type="entry name" value="HMG_CoA_Rdtase_NAD(P)-bd_sf"/>
</dbReference>
<dbReference type="InterPro" id="IPR023076">
    <property type="entry name" value="HMG_CoA_Rdtase_CS"/>
</dbReference>
<dbReference type="PANTHER" id="PTHR10572">
    <property type="entry name" value="3-HYDROXY-3-METHYLGLUTARYL-COENZYME A REDUCTASE"/>
    <property type="match status" value="1"/>
</dbReference>
<dbReference type="PROSITE" id="PS50065">
    <property type="entry name" value="HMG_COA_REDUCTASE_4"/>
    <property type="match status" value="1"/>
</dbReference>
<dbReference type="eggNOG" id="arCOG04260">
    <property type="taxonomic scope" value="Archaea"/>
</dbReference>
<dbReference type="AlphaFoldDB" id="N0BN62"/>
<dbReference type="NCBIfam" id="TIGR00532">
    <property type="entry name" value="HMG_CoA_R_NAD"/>
    <property type="match status" value="1"/>
</dbReference>
<organism evidence="3 4">
    <name type="scientific">Archaeoglobus sulfaticallidus PM70-1</name>
    <dbReference type="NCBI Taxonomy" id="387631"/>
    <lineage>
        <taxon>Archaea</taxon>
        <taxon>Methanobacteriati</taxon>
        <taxon>Methanobacteriota</taxon>
        <taxon>Archaeoglobi</taxon>
        <taxon>Archaeoglobales</taxon>
        <taxon>Archaeoglobaceae</taxon>
        <taxon>Archaeoglobus</taxon>
    </lineage>
</organism>
<evidence type="ECO:0000313" key="3">
    <source>
        <dbReference type="EMBL" id="AGK62046.1"/>
    </source>
</evidence>
<dbReference type="Pfam" id="PF00368">
    <property type="entry name" value="HMG-CoA_red"/>
    <property type="match status" value="1"/>
</dbReference>
<dbReference type="GeneID" id="15393721"/>
<dbReference type="InterPro" id="IPR004553">
    <property type="entry name" value="HMG_CoA_Rdtase_bac-typ"/>
</dbReference>
<dbReference type="GO" id="GO:0015936">
    <property type="term" value="P:coenzyme A metabolic process"/>
    <property type="evidence" value="ECO:0007669"/>
    <property type="project" value="InterPro"/>
</dbReference>
<dbReference type="PANTHER" id="PTHR10572:SF24">
    <property type="entry name" value="3-HYDROXY-3-METHYLGLUTARYL-COENZYME A REDUCTASE"/>
    <property type="match status" value="1"/>
</dbReference>
<dbReference type="RefSeq" id="WP_015591642.1">
    <property type="nucleotide sequence ID" value="NC_021169.1"/>
</dbReference>
<keyword evidence="4" id="KW-1185">Reference proteome</keyword>
<dbReference type="EMBL" id="CP005290">
    <property type="protein sequence ID" value="AGK62046.1"/>
    <property type="molecule type" value="Genomic_DNA"/>
</dbReference>
<dbReference type="GO" id="GO:0004420">
    <property type="term" value="F:hydroxymethylglutaryl-CoA reductase (NADPH) activity"/>
    <property type="evidence" value="ECO:0007669"/>
    <property type="project" value="InterPro"/>
</dbReference>
<gene>
    <name evidence="3" type="ORF">Asulf_02087</name>
</gene>
<proteinExistence type="inferred from homology"/>
<dbReference type="HOGENOM" id="CLU_033422_0_0_2"/>
<dbReference type="PROSITE" id="PS01192">
    <property type="entry name" value="HMG_COA_REDUCTASE_3"/>
    <property type="match status" value="1"/>
</dbReference>